<protein>
    <submittedName>
        <fullName evidence="8">Osmoprotectant transport system permease protein</fullName>
    </submittedName>
</protein>
<evidence type="ECO:0000256" key="2">
    <source>
        <dbReference type="ARBA" id="ARBA00022448"/>
    </source>
</evidence>
<accession>A0A1H3T1U5</accession>
<organism evidence="8 9">
    <name type="scientific">Herbiconiux ginsengi</name>
    <dbReference type="NCBI Taxonomy" id="381665"/>
    <lineage>
        <taxon>Bacteria</taxon>
        <taxon>Bacillati</taxon>
        <taxon>Actinomycetota</taxon>
        <taxon>Actinomycetes</taxon>
        <taxon>Micrococcales</taxon>
        <taxon>Microbacteriaceae</taxon>
        <taxon>Herbiconiux</taxon>
    </lineage>
</organism>
<evidence type="ECO:0000256" key="5">
    <source>
        <dbReference type="ARBA" id="ARBA00023136"/>
    </source>
</evidence>
<dbReference type="PANTHER" id="PTHR30177">
    <property type="entry name" value="GLYCINE BETAINE/L-PROLINE TRANSPORT SYSTEM PERMEASE PROTEIN PROW"/>
    <property type="match status" value="1"/>
</dbReference>
<proteinExistence type="inferred from homology"/>
<name>A0A1H3T1U5_9MICO</name>
<dbReference type="InterPro" id="IPR000515">
    <property type="entry name" value="MetI-like"/>
</dbReference>
<dbReference type="SUPFAM" id="SSF161098">
    <property type="entry name" value="MetI-like"/>
    <property type="match status" value="1"/>
</dbReference>
<comment type="similarity">
    <text evidence="6">Belongs to the binding-protein-dependent transport system permease family.</text>
</comment>
<keyword evidence="3 6" id="KW-0812">Transmembrane</keyword>
<sequence>MNLFVEGFAWIFDPANYSGGQGWIVRLLEQLAYTFGATAIALLIAVPLGYLVGHTGRGRDLAVSFSGGFRALPSLGVLILLGLGLGIGFKAPLLTFVIIAIPPILAGAYAGFEAVDRKTIDAARAVGMTEWQVVTRVEIPLGLPLLIGGIRSSLLQVVATATLAAYVSGGALGVFIFDAFATRNYPEALGASILVTALALVLEGIFALLQKLVVPRGVVAKELKDVRQRSSRPLAAAGVPAQEGK</sequence>
<feature type="transmembrane region" description="Helical" evidence="6">
    <location>
        <begin position="65"/>
        <end position="87"/>
    </location>
</feature>
<gene>
    <name evidence="8" type="ORF">SAMN05216554_3879</name>
</gene>
<dbReference type="Proteomes" id="UP000198891">
    <property type="component" value="Unassembled WGS sequence"/>
</dbReference>
<dbReference type="PANTHER" id="PTHR30177:SF33">
    <property type="entry name" value="POSSIBLE OSMOPROTECTANT (GLYCINE BETAINE_CARNITINE_CHOLINE_L-PROLINE) TRANSPORT INTEGRAL MEMBRANE PROTEIN ABC TRANSPORTER PROZ"/>
    <property type="match status" value="1"/>
</dbReference>
<dbReference type="CDD" id="cd06261">
    <property type="entry name" value="TM_PBP2"/>
    <property type="match status" value="1"/>
</dbReference>
<dbReference type="InterPro" id="IPR051204">
    <property type="entry name" value="ABC_transp_perm/SBD"/>
</dbReference>
<evidence type="ECO:0000259" key="7">
    <source>
        <dbReference type="PROSITE" id="PS50928"/>
    </source>
</evidence>
<dbReference type="AlphaFoldDB" id="A0A1H3T1U5"/>
<dbReference type="OrthoDB" id="5244012at2"/>
<comment type="subcellular location">
    <subcellularLocation>
        <location evidence="6">Cell membrane</location>
        <topology evidence="6">Multi-pass membrane protein</topology>
    </subcellularLocation>
    <subcellularLocation>
        <location evidence="1">Membrane</location>
        <topology evidence="1">Multi-pass membrane protein</topology>
    </subcellularLocation>
</comment>
<feature type="transmembrane region" description="Helical" evidence="6">
    <location>
        <begin position="154"/>
        <end position="177"/>
    </location>
</feature>
<feature type="domain" description="ABC transmembrane type-1" evidence="7">
    <location>
        <begin position="27"/>
        <end position="206"/>
    </location>
</feature>
<evidence type="ECO:0000256" key="4">
    <source>
        <dbReference type="ARBA" id="ARBA00022989"/>
    </source>
</evidence>
<evidence type="ECO:0000256" key="3">
    <source>
        <dbReference type="ARBA" id="ARBA00022692"/>
    </source>
</evidence>
<feature type="transmembrane region" description="Helical" evidence="6">
    <location>
        <begin position="189"/>
        <end position="209"/>
    </location>
</feature>
<dbReference type="Pfam" id="PF00528">
    <property type="entry name" value="BPD_transp_1"/>
    <property type="match status" value="1"/>
</dbReference>
<keyword evidence="9" id="KW-1185">Reference proteome</keyword>
<dbReference type="RefSeq" id="WP_092556876.1">
    <property type="nucleotide sequence ID" value="NZ_FNPZ01000004.1"/>
</dbReference>
<dbReference type="Gene3D" id="1.10.3720.10">
    <property type="entry name" value="MetI-like"/>
    <property type="match status" value="1"/>
</dbReference>
<evidence type="ECO:0000313" key="8">
    <source>
        <dbReference type="EMBL" id="SDZ43801.1"/>
    </source>
</evidence>
<dbReference type="GO" id="GO:0005886">
    <property type="term" value="C:plasma membrane"/>
    <property type="evidence" value="ECO:0007669"/>
    <property type="project" value="UniProtKB-SubCell"/>
</dbReference>
<feature type="transmembrane region" description="Helical" evidence="6">
    <location>
        <begin position="93"/>
        <end position="112"/>
    </location>
</feature>
<keyword evidence="4 6" id="KW-1133">Transmembrane helix</keyword>
<reference evidence="8 9" key="1">
    <citation type="submission" date="2016-10" db="EMBL/GenBank/DDBJ databases">
        <authorList>
            <person name="de Groot N.N."/>
        </authorList>
    </citation>
    <scope>NUCLEOTIDE SEQUENCE [LARGE SCALE GENOMIC DNA]</scope>
    <source>
        <strain evidence="8 9">CGMCC 4.3491</strain>
    </source>
</reference>
<keyword evidence="2 6" id="KW-0813">Transport</keyword>
<dbReference type="GO" id="GO:0055085">
    <property type="term" value="P:transmembrane transport"/>
    <property type="evidence" value="ECO:0007669"/>
    <property type="project" value="InterPro"/>
</dbReference>
<dbReference type="GO" id="GO:0031460">
    <property type="term" value="P:glycine betaine transport"/>
    <property type="evidence" value="ECO:0007669"/>
    <property type="project" value="TreeGrafter"/>
</dbReference>
<evidence type="ECO:0000313" key="9">
    <source>
        <dbReference type="Proteomes" id="UP000198891"/>
    </source>
</evidence>
<dbReference type="EMBL" id="FNPZ01000004">
    <property type="protein sequence ID" value="SDZ43801.1"/>
    <property type="molecule type" value="Genomic_DNA"/>
</dbReference>
<evidence type="ECO:0000256" key="1">
    <source>
        <dbReference type="ARBA" id="ARBA00004141"/>
    </source>
</evidence>
<dbReference type="STRING" id="381665.SAMN05216554_3879"/>
<dbReference type="PROSITE" id="PS50928">
    <property type="entry name" value="ABC_TM1"/>
    <property type="match status" value="1"/>
</dbReference>
<feature type="transmembrane region" description="Helical" evidence="6">
    <location>
        <begin position="31"/>
        <end position="53"/>
    </location>
</feature>
<keyword evidence="5 6" id="KW-0472">Membrane</keyword>
<evidence type="ECO:0000256" key="6">
    <source>
        <dbReference type="RuleBase" id="RU363032"/>
    </source>
</evidence>
<dbReference type="InterPro" id="IPR035906">
    <property type="entry name" value="MetI-like_sf"/>
</dbReference>